<feature type="compositionally biased region" description="Polar residues" evidence="1">
    <location>
        <begin position="95"/>
        <end position="107"/>
    </location>
</feature>
<dbReference type="RefSeq" id="WP_243407263.1">
    <property type="nucleotide sequence ID" value="NZ_FZMO01000057.1"/>
</dbReference>
<feature type="compositionally biased region" description="Low complexity" evidence="1">
    <location>
        <begin position="116"/>
        <end position="126"/>
    </location>
</feature>
<dbReference type="InterPro" id="IPR009297">
    <property type="entry name" value="DUF952"/>
</dbReference>
<protein>
    <recommendedName>
        <fullName evidence="4">DUF952 domain-containing protein</fullName>
    </recommendedName>
</protein>
<sequence length="189" mass="18823">MAVAGDDGQAGDGQDVDERVICHLVGRSAWSVGAAGYRPASLGSEGFIHFSTPAQVVATANRFYQGRDDLLLVVVDPARLSAPLRWEPPAEPATAVSQPGAVSQSSPAGPAGSEEPAVPGAVGAAGSARQSVPAGTSGLAGAVRAGGTATAGGELFPHLYGPIDAGAVTAVVPFPPEADGRFTIPSTLW</sequence>
<dbReference type="Proteomes" id="UP000234331">
    <property type="component" value="Unassembled WGS sequence"/>
</dbReference>
<dbReference type="AlphaFoldDB" id="A0A2I2KLZ1"/>
<reference evidence="2 3" key="1">
    <citation type="submission" date="2017-06" db="EMBL/GenBank/DDBJ databases">
        <authorList>
            <person name="Kim H.J."/>
            <person name="Triplett B.A."/>
        </authorList>
    </citation>
    <scope>NUCLEOTIDE SEQUENCE [LARGE SCALE GENOMIC DNA]</scope>
    <source>
        <strain evidence="2">FRACA_ARgP5</strain>
    </source>
</reference>
<evidence type="ECO:0000313" key="2">
    <source>
        <dbReference type="EMBL" id="SNQ46685.1"/>
    </source>
</evidence>
<accession>A0A2I2KLZ1</accession>
<dbReference type="EMBL" id="FZMO01000057">
    <property type="protein sequence ID" value="SNQ46685.1"/>
    <property type="molecule type" value="Genomic_DNA"/>
</dbReference>
<evidence type="ECO:0008006" key="4">
    <source>
        <dbReference type="Google" id="ProtNLM"/>
    </source>
</evidence>
<proteinExistence type="predicted"/>
<dbReference type="Gene3D" id="3.20.170.20">
    <property type="entry name" value="Protein of unknown function DUF952"/>
    <property type="match status" value="1"/>
</dbReference>
<gene>
    <name evidence="2" type="ORF">FRACA_150057</name>
</gene>
<dbReference type="SUPFAM" id="SSF56399">
    <property type="entry name" value="ADP-ribosylation"/>
    <property type="match status" value="2"/>
</dbReference>
<evidence type="ECO:0000313" key="3">
    <source>
        <dbReference type="Proteomes" id="UP000234331"/>
    </source>
</evidence>
<name>A0A2I2KLZ1_9ACTN</name>
<keyword evidence="3" id="KW-1185">Reference proteome</keyword>
<dbReference type="PANTHER" id="PTHR34129">
    <property type="entry name" value="BLR1139 PROTEIN"/>
    <property type="match status" value="1"/>
</dbReference>
<evidence type="ECO:0000256" key="1">
    <source>
        <dbReference type="SAM" id="MobiDB-lite"/>
    </source>
</evidence>
<dbReference type="Pfam" id="PF06108">
    <property type="entry name" value="DUF952"/>
    <property type="match status" value="1"/>
</dbReference>
<organism evidence="2 3">
    <name type="scientific">Frankia canadensis</name>
    <dbReference type="NCBI Taxonomy" id="1836972"/>
    <lineage>
        <taxon>Bacteria</taxon>
        <taxon>Bacillati</taxon>
        <taxon>Actinomycetota</taxon>
        <taxon>Actinomycetes</taxon>
        <taxon>Frankiales</taxon>
        <taxon>Frankiaceae</taxon>
        <taxon>Frankia</taxon>
    </lineage>
</organism>
<dbReference type="PANTHER" id="PTHR34129:SF1">
    <property type="entry name" value="DUF952 DOMAIN-CONTAINING PROTEIN"/>
    <property type="match status" value="1"/>
</dbReference>
<feature type="region of interest" description="Disordered" evidence="1">
    <location>
        <begin position="85"/>
        <end position="134"/>
    </location>
</feature>